<dbReference type="OrthoDB" id="10051587at2759"/>
<dbReference type="Gene3D" id="2.60.210.10">
    <property type="entry name" value="Apoptosis, Tumor Necrosis Factor Receptor Associated Protein 2, Chain A"/>
    <property type="match status" value="1"/>
</dbReference>
<name>A0A9J6GV67_HAELO</name>
<dbReference type="GO" id="GO:0009898">
    <property type="term" value="C:cytoplasmic side of plasma membrane"/>
    <property type="evidence" value="ECO:0007669"/>
    <property type="project" value="TreeGrafter"/>
</dbReference>
<dbReference type="InterPro" id="IPR013083">
    <property type="entry name" value="Znf_RING/FYVE/PHD"/>
</dbReference>
<dbReference type="SUPFAM" id="SSF49599">
    <property type="entry name" value="TRAF domain-like"/>
    <property type="match status" value="2"/>
</dbReference>
<dbReference type="SUPFAM" id="SSF57850">
    <property type="entry name" value="RING/U-box"/>
    <property type="match status" value="1"/>
</dbReference>
<reference evidence="7 8" key="1">
    <citation type="journal article" date="2020" name="Cell">
        <title>Large-Scale Comparative Analyses of Tick Genomes Elucidate Their Genetic Diversity and Vector Capacities.</title>
        <authorList>
            <consortium name="Tick Genome and Microbiome Consortium (TIGMIC)"/>
            <person name="Jia N."/>
            <person name="Wang J."/>
            <person name="Shi W."/>
            <person name="Du L."/>
            <person name="Sun Y."/>
            <person name="Zhan W."/>
            <person name="Jiang J.F."/>
            <person name="Wang Q."/>
            <person name="Zhang B."/>
            <person name="Ji P."/>
            <person name="Bell-Sakyi L."/>
            <person name="Cui X.M."/>
            <person name="Yuan T.T."/>
            <person name="Jiang B.G."/>
            <person name="Yang W.F."/>
            <person name="Lam T.T."/>
            <person name="Chang Q.C."/>
            <person name="Ding S.J."/>
            <person name="Wang X.J."/>
            <person name="Zhu J.G."/>
            <person name="Ruan X.D."/>
            <person name="Zhao L."/>
            <person name="Wei J.T."/>
            <person name="Ye R.Z."/>
            <person name="Que T.C."/>
            <person name="Du C.H."/>
            <person name="Zhou Y.H."/>
            <person name="Cheng J.X."/>
            <person name="Dai P.F."/>
            <person name="Guo W.B."/>
            <person name="Han X.H."/>
            <person name="Huang E.J."/>
            <person name="Li L.F."/>
            <person name="Wei W."/>
            <person name="Gao Y.C."/>
            <person name="Liu J.Z."/>
            <person name="Shao H.Z."/>
            <person name="Wang X."/>
            <person name="Wang C.C."/>
            <person name="Yang T.C."/>
            <person name="Huo Q.B."/>
            <person name="Li W."/>
            <person name="Chen H.Y."/>
            <person name="Chen S.E."/>
            <person name="Zhou L.G."/>
            <person name="Ni X.B."/>
            <person name="Tian J.H."/>
            <person name="Sheng Y."/>
            <person name="Liu T."/>
            <person name="Pan Y.S."/>
            <person name="Xia L.Y."/>
            <person name="Li J."/>
            <person name="Zhao F."/>
            <person name="Cao W.C."/>
        </authorList>
    </citation>
    <scope>NUCLEOTIDE SEQUENCE [LARGE SCALE GENOMIC DNA]</scope>
    <source>
        <strain evidence="7">HaeL-2018</strain>
    </source>
</reference>
<dbReference type="Gene3D" id="3.30.40.10">
    <property type="entry name" value="Zinc/RING finger domain, C3HC4 (zinc finger)"/>
    <property type="match status" value="1"/>
</dbReference>
<gene>
    <name evidence="7" type="ORF">HPB48_021777</name>
</gene>
<evidence type="ECO:0000313" key="7">
    <source>
        <dbReference type="EMBL" id="KAH9378295.1"/>
    </source>
</evidence>
<dbReference type="PROSITE" id="PS00518">
    <property type="entry name" value="ZF_RING_1"/>
    <property type="match status" value="1"/>
</dbReference>
<dbReference type="InterPro" id="IPR017907">
    <property type="entry name" value="Znf_RING_CS"/>
</dbReference>
<evidence type="ECO:0000256" key="2">
    <source>
        <dbReference type="ARBA" id="ARBA00022771"/>
    </source>
</evidence>
<dbReference type="InterPro" id="IPR018957">
    <property type="entry name" value="Znf_C3HC4_RING-type"/>
</dbReference>
<dbReference type="PANTHER" id="PTHR10131">
    <property type="entry name" value="TNF RECEPTOR ASSOCIATED FACTOR"/>
    <property type="match status" value="1"/>
</dbReference>
<evidence type="ECO:0000256" key="4">
    <source>
        <dbReference type="PROSITE-ProRule" id="PRU00175"/>
    </source>
</evidence>
<dbReference type="GO" id="GO:0043122">
    <property type="term" value="P:regulation of canonical NF-kappaB signal transduction"/>
    <property type="evidence" value="ECO:0007669"/>
    <property type="project" value="TreeGrafter"/>
</dbReference>
<comment type="caution">
    <text evidence="7">The sequence shown here is derived from an EMBL/GenBank/DDBJ whole genome shotgun (WGS) entry which is preliminary data.</text>
</comment>
<accession>A0A9J6GV67</accession>
<evidence type="ECO:0000256" key="3">
    <source>
        <dbReference type="ARBA" id="ARBA00022833"/>
    </source>
</evidence>
<dbReference type="Pfam" id="PF21355">
    <property type="entry name" value="TRAF-mep_MATH"/>
    <property type="match status" value="1"/>
</dbReference>
<dbReference type="GO" id="GO:0008270">
    <property type="term" value="F:zinc ion binding"/>
    <property type="evidence" value="ECO:0007669"/>
    <property type="project" value="UniProtKB-KW"/>
</dbReference>
<keyword evidence="1" id="KW-0479">Metal-binding</keyword>
<dbReference type="Proteomes" id="UP000821853">
    <property type="component" value="Unassembled WGS sequence"/>
</dbReference>
<dbReference type="InterPro" id="IPR001841">
    <property type="entry name" value="Znf_RING"/>
</dbReference>
<organism evidence="7 8">
    <name type="scientific">Haemaphysalis longicornis</name>
    <name type="common">Bush tick</name>
    <dbReference type="NCBI Taxonomy" id="44386"/>
    <lineage>
        <taxon>Eukaryota</taxon>
        <taxon>Metazoa</taxon>
        <taxon>Ecdysozoa</taxon>
        <taxon>Arthropoda</taxon>
        <taxon>Chelicerata</taxon>
        <taxon>Arachnida</taxon>
        <taxon>Acari</taxon>
        <taxon>Parasitiformes</taxon>
        <taxon>Ixodida</taxon>
        <taxon>Ixodoidea</taxon>
        <taxon>Ixodidae</taxon>
        <taxon>Haemaphysalinae</taxon>
        <taxon>Haemaphysalis</taxon>
    </lineage>
</organism>
<dbReference type="GO" id="GO:0005164">
    <property type="term" value="F:tumor necrosis factor receptor binding"/>
    <property type="evidence" value="ECO:0007669"/>
    <property type="project" value="TreeGrafter"/>
</dbReference>
<dbReference type="PROSITE" id="PS50089">
    <property type="entry name" value="ZF_RING_2"/>
    <property type="match status" value="1"/>
</dbReference>
<dbReference type="InterPro" id="IPR008974">
    <property type="entry name" value="TRAF-like"/>
</dbReference>
<dbReference type="EMBL" id="JABSTR010000008">
    <property type="protein sequence ID" value="KAH9378295.1"/>
    <property type="molecule type" value="Genomic_DNA"/>
</dbReference>
<dbReference type="Pfam" id="PF00097">
    <property type="entry name" value="zf-C3HC4"/>
    <property type="match status" value="1"/>
</dbReference>
<feature type="domain" description="RING-type" evidence="6">
    <location>
        <begin position="34"/>
        <end position="73"/>
    </location>
</feature>
<sequence length="441" mass="50043">MAQSKRGFAVVGYSDDTELRPLKFVEPIPAGRICAVCGYIPRTTYSLLCGHTFCGPCYESCVDVSRCVCPLDDEVCAKEDVHHRTFPAENLLRRKVHCWNEDNGCPVVLAASQVAEHFRHECQHHCSCCPTCLAPVLRRDVCAHLKSRCTALVLSVACDTHTETDDDLKSHLVAFEQKIERRVGEVDAKLAQLSLESVSHSDKLIELLHSNNHLQEALKDQLEAAAGLQKDKLVELCHNITSLKEELKDQRDAASGSQNDRHEQLCHDINDLKETLKDQLEAASAKTLDSLDRKAAEVKDLCIEKSDALETTIGSIMQSVQIDLNTHERVLTGYDALKQTATEKGFSYSYSQKVYLRRYLMSWGIYFEKDGDKVRLHLELKLHKGRQDEFLEWPFKKGLKLCFIHPETREEREICVKPSMSAADRKHFCKPAERIFFKSNQ</sequence>
<evidence type="ECO:0000313" key="8">
    <source>
        <dbReference type="Proteomes" id="UP000821853"/>
    </source>
</evidence>
<feature type="coiled-coil region" evidence="5">
    <location>
        <begin position="211"/>
        <end position="286"/>
    </location>
</feature>
<dbReference type="VEuPathDB" id="VectorBase:HLOH_054658"/>
<evidence type="ECO:0000256" key="1">
    <source>
        <dbReference type="ARBA" id="ARBA00022723"/>
    </source>
</evidence>
<protein>
    <recommendedName>
        <fullName evidence="6">RING-type domain-containing protein</fullName>
    </recommendedName>
</protein>
<keyword evidence="5" id="KW-0175">Coiled coil</keyword>
<dbReference type="PANTHER" id="PTHR10131:SF138">
    <property type="entry name" value="RE66324P"/>
    <property type="match status" value="1"/>
</dbReference>
<dbReference type="AlphaFoldDB" id="A0A9J6GV67"/>
<evidence type="ECO:0000256" key="5">
    <source>
        <dbReference type="SAM" id="Coils"/>
    </source>
</evidence>
<dbReference type="CDD" id="cd16449">
    <property type="entry name" value="RING-HC"/>
    <property type="match status" value="1"/>
</dbReference>
<proteinExistence type="predicted"/>
<dbReference type="InterPro" id="IPR049342">
    <property type="entry name" value="TRAF1-6_MATH_dom"/>
</dbReference>
<keyword evidence="3" id="KW-0862">Zinc</keyword>
<dbReference type="OMA" id="VITWEAR"/>
<evidence type="ECO:0000259" key="6">
    <source>
        <dbReference type="PROSITE" id="PS50089"/>
    </source>
</evidence>
<keyword evidence="2 4" id="KW-0863">Zinc-finger</keyword>
<keyword evidence="8" id="KW-1185">Reference proteome</keyword>